<organism evidence="2 3">
    <name type="scientific">Pseudomonas fluorescens R124</name>
    <dbReference type="NCBI Taxonomy" id="743713"/>
    <lineage>
        <taxon>Bacteria</taxon>
        <taxon>Pseudomonadati</taxon>
        <taxon>Pseudomonadota</taxon>
        <taxon>Gammaproteobacteria</taxon>
        <taxon>Pseudomonadales</taxon>
        <taxon>Pseudomonadaceae</taxon>
        <taxon>Pseudomonas</taxon>
    </lineage>
</organism>
<name>A0A7U9GVC2_PSEFL</name>
<dbReference type="Pfam" id="PF20178">
    <property type="entry name" value="ToxA_N"/>
    <property type="match status" value="1"/>
</dbReference>
<feature type="domain" description="Dermonecrotic toxin N-terminal" evidence="1">
    <location>
        <begin position="23"/>
        <end position="283"/>
    </location>
</feature>
<evidence type="ECO:0000313" key="2">
    <source>
        <dbReference type="EMBL" id="EJZ59845.1"/>
    </source>
</evidence>
<dbReference type="Gene3D" id="3.40.50.11550">
    <property type="match status" value="2"/>
</dbReference>
<gene>
    <name evidence="2" type="ORF">I1A_004198</name>
</gene>
<dbReference type="Proteomes" id="UP000006045">
    <property type="component" value="Chromosome"/>
</dbReference>
<evidence type="ECO:0000259" key="1">
    <source>
        <dbReference type="Pfam" id="PF20178"/>
    </source>
</evidence>
<proteinExistence type="predicted"/>
<dbReference type="SUPFAM" id="SSF159501">
    <property type="entry name" value="EreA/ChaN-like"/>
    <property type="match status" value="2"/>
</dbReference>
<evidence type="ECO:0000313" key="3">
    <source>
        <dbReference type="Proteomes" id="UP000006045"/>
    </source>
</evidence>
<sequence>MPSPMPNAADKAALKAIAATVIQTCPSLQDAARQVANDLLSKYQVHGLDPDQVYFHRFDASQSSSKAFTGWEHVHATPTSSMTLTQLVIHRFRVADQDNADLLDVYGGFYTAGPEARTFDERNEVRLHGNDVLKDFWSIDFSALYDEQLNAFWNTSGSDFRTLAKCNFLIKALQARDQRQLSDADFLFVTRAVIGPLTWPVNLAMLQAQQRCPNSVRRLDLAGYAAINVLRFVAPQGRQILYLPGDSDAFQVLETATDLHFWILQRMNKRSARETFLAHFSLADRQQINANLGELMNRLVATWSRYDHSLINQDNLAVSGDAFTWLSDSTRAAMFAEASLSLTSNGDQRKKLWIGYLSAGVKVFGPMAVVGWPIALPVIGASIASMGLNIDQAVNGKTATERKAGILGAVLSGIDMLFNLLVLKGPGSLVEVGPEVDAAEAAEMADLIESNQPEPAPPAVQAPPIPTDLPVAQTPATDIPQSFKINRVLGEDTLISEPGKFRGIHRLASNPSSAISLGDSAYYVRFEENLNGRGNWAIIDPARPDAFSGSIPVRLNADGAWEVAPRLGLRGGLDIPMIAGGSEASGPAVEPWAQTPGIHVPGLDDPDMRAWALGGPDLQAQFRRAWTLGGIDMHSVIRPETEAGNALMPHAHEVISLSEFDLAQEQARATLISDANAWYELHPPAPRLHVLPPEPVASPSELFDVALAEKPGLVIGESRGSIGSKKLLIEHMPHLARSGVKTLYLQELLANVNQLDLDAFARTGEMSEELRDYLNRIDFRAGNDPDGKFNLMALVKAANAQRIRLQAIDLSTTYNINKDSLQPFPNNQMARSFFAGEVIRFHQELNGPGKWVALVNQENMSAFRGYQGISEQTEALSVRIDDVTPGQAEAIGSDPGLAVEYADYPDSPVEEIAGGLSDPDSIQNLIKGDWRVQMETPWAYRTPQNLRALLPEPGMFTFQRYRSSLLVVYRNAERHMADSAIRITPAGRLNLDTPLAPPPESLTVDTLDELKQALIEKGLKPMGWPQASATTLLEDTPRPVIPPNWQANELLDGITPVNEPGKFQGIYLLDSNPSTAISIDDTAYYVRYETDINGSGHWAVIDPEHPHGFTRSIPVRLNPQGEWETIPRAGLSGGGKPAVTAGPSSRRPVLALPASQYDMPAPLKTELEEGADGLNDEALRDFYDSLNEFDAYRDFKGIRKRLYRDARDFFSTLRLPERPPVPTLAADATAEEIIEKILEHARGLVIGESHTAVGSKQWLIENMSLLASKQVKSLYMEHLLTDFHQAALDEFFQTGNMPKKLEAYLKALDVGNMTDPLQRYTFLELVREARKQGIHVQAIDCMASYRLNGMDIPSGDEAARQKMMNYFARLVIRADQAARGAHKWVALMGNSHSNSFEGVAGVSELEEAIGIRVEDVPEGTARGIEVDRGKILPLGGTEHDRSALVRGDLRLQMETPWTAHTMTEFESLLPRYGMYSLKQQPNRTFIVHRSRTRELVRTSIETDGTRFYIERPGWPSVSGKRYPSMKALLQALDDMGMQLGGWSKPL</sequence>
<dbReference type="CDD" id="cd14729">
    <property type="entry name" value="RtxA-like"/>
    <property type="match status" value="2"/>
</dbReference>
<accession>A0A7U9GVC2</accession>
<reference evidence="2 3" key="1">
    <citation type="submission" date="2012-08" db="EMBL/GenBank/DDBJ databases">
        <title>The genome of cave-isolated P. fluorescens strain R124 demonstrates phenotypic adaptation to the mineral environment.</title>
        <authorList>
            <person name="Barton M.D."/>
            <person name="Petronio M."/>
            <person name="Giarrizzo J.G."/>
            <person name="Bowling B.V."/>
            <person name="Barton H.A."/>
        </authorList>
    </citation>
    <scope>NUCLEOTIDE SEQUENCE [LARGE SCALE GENOMIC DNA]</scope>
    <source>
        <strain evidence="2 3">R124</strain>
    </source>
</reference>
<dbReference type="RefSeq" id="WP_003227853.1">
    <property type="nucleotide sequence ID" value="NZ_CM001561.1"/>
</dbReference>
<dbReference type="EMBL" id="CM001561">
    <property type="protein sequence ID" value="EJZ59845.1"/>
    <property type="molecule type" value="Genomic_DNA"/>
</dbReference>
<dbReference type="OrthoDB" id="5653126at2"/>
<dbReference type="InterPro" id="IPR046673">
    <property type="entry name" value="ToxA_N"/>
</dbReference>
<protein>
    <recommendedName>
        <fullName evidence="1">Dermonecrotic toxin N-terminal domain-containing protein</fullName>
    </recommendedName>
</protein>